<dbReference type="Proteomes" id="UP000606786">
    <property type="component" value="Unassembled WGS sequence"/>
</dbReference>
<reference evidence="2" key="1">
    <citation type="submission" date="2020-11" db="EMBL/GenBank/DDBJ databases">
        <authorList>
            <person name="Whitehead M."/>
        </authorList>
    </citation>
    <scope>NUCLEOTIDE SEQUENCE</scope>
    <source>
        <strain evidence="2">EGII</strain>
    </source>
</reference>
<keyword evidence="1" id="KW-0472">Membrane</keyword>
<evidence type="ECO:0000313" key="2">
    <source>
        <dbReference type="EMBL" id="CAD7005338.1"/>
    </source>
</evidence>
<proteinExistence type="predicted"/>
<evidence type="ECO:0000256" key="1">
    <source>
        <dbReference type="SAM" id="Phobius"/>
    </source>
</evidence>
<gene>
    <name evidence="2" type="ORF">CCAP1982_LOCUS13698</name>
</gene>
<evidence type="ECO:0000313" key="3">
    <source>
        <dbReference type="Proteomes" id="UP000606786"/>
    </source>
</evidence>
<keyword evidence="3" id="KW-1185">Reference proteome</keyword>
<dbReference type="AlphaFoldDB" id="A0A811V464"/>
<name>A0A811V464_CERCA</name>
<comment type="caution">
    <text evidence="2">The sequence shown here is derived from an EMBL/GenBank/DDBJ whole genome shotgun (WGS) entry which is preliminary data.</text>
</comment>
<keyword evidence="1" id="KW-0812">Transmembrane</keyword>
<sequence>MHVCIYVCCEHTSLPKHTFRHLCIHKLALIASILTQHNTHTLSHAGGIQKPWQSKQILIYVCLCILENHQQAFITHTYSYIYLGTHASKVLYRRCIVLGVVTAFCMLPSSIDWFYNYIWYVCMHVHCLCVYYYHFDSLLLNFSPMNIANTTTYVQITYITMCNKLINIVICEGIRIRMYVCNALQCKSMQRILHFASLRIN</sequence>
<organism evidence="2 3">
    <name type="scientific">Ceratitis capitata</name>
    <name type="common">Mediterranean fruit fly</name>
    <name type="synonym">Tephritis capitata</name>
    <dbReference type="NCBI Taxonomy" id="7213"/>
    <lineage>
        <taxon>Eukaryota</taxon>
        <taxon>Metazoa</taxon>
        <taxon>Ecdysozoa</taxon>
        <taxon>Arthropoda</taxon>
        <taxon>Hexapoda</taxon>
        <taxon>Insecta</taxon>
        <taxon>Pterygota</taxon>
        <taxon>Neoptera</taxon>
        <taxon>Endopterygota</taxon>
        <taxon>Diptera</taxon>
        <taxon>Brachycera</taxon>
        <taxon>Muscomorpha</taxon>
        <taxon>Tephritoidea</taxon>
        <taxon>Tephritidae</taxon>
        <taxon>Ceratitis</taxon>
        <taxon>Ceratitis</taxon>
    </lineage>
</organism>
<keyword evidence="1" id="KW-1133">Transmembrane helix</keyword>
<protein>
    <submittedName>
        <fullName evidence="2">(Mediterranean fruit fly) hypothetical protein</fullName>
    </submittedName>
</protein>
<feature type="transmembrane region" description="Helical" evidence="1">
    <location>
        <begin position="117"/>
        <end position="135"/>
    </location>
</feature>
<dbReference type="EMBL" id="CAJHJT010000034">
    <property type="protein sequence ID" value="CAD7005338.1"/>
    <property type="molecule type" value="Genomic_DNA"/>
</dbReference>
<accession>A0A811V464</accession>